<comment type="caution">
    <text evidence="7">The sequence shown here is derived from an EMBL/GenBank/DDBJ whole genome shotgun (WGS) entry which is preliminary data.</text>
</comment>
<feature type="domain" description="CzcB-like barrel-sandwich hybrid" evidence="5">
    <location>
        <begin position="92"/>
        <end position="235"/>
    </location>
</feature>
<evidence type="ECO:0000256" key="3">
    <source>
        <dbReference type="SAM" id="Coils"/>
    </source>
</evidence>
<organism evidence="7">
    <name type="scientific">Herbaspirillum huttiense subsp. nephrolepidis</name>
    <dbReference type="NCBI Taxonomy" id="3075126"/>
    <lineage>
        <taxon>Bacteria</taxon>
        <taxon>Pseudomonadati</taxon>
        <taxon>Pseudomonadota</taxon>
        <taxon>Betaproteobacteria</taxon>
        <taxon>Burkholderiales</taxon>
        <taxon>Oxalobacteraceae</taxon>
        <taxon>Herbaspirillum</taxon>
    </lineage>
</organism>
<reference evidence="7" key="1">
    <citation type="submission" date="2023-02" db="EMBL/GenBank/DDBJ databases">
        <title>Description of Herbaspirillum huttiense subsp. nephrolepsisexaltata and Herbaspirillum huttiense subsp. lycopersicon.</title>
        <authorList>
            <person name="Poudel M."/>
            <person name="Sharma A."/>
            <person name="Goss E."/>
            <person name="Tapia J.H."/>
            <person name="Harmon C.M."/>
            <person name="Jones J.B."/>
        </authorList>
    </citation>
    <scope>NUCLEOTIDE SEQUENCE</scope>
    <source>
        <strain evidence="7">NC40101</strain>
    </source>
</reference>
<dbReference type="Pfam" id="PF25954">
    <property type="entry name" value="Beta-barrel_RND_2"/>
    <property type="match status" value="1"/>
</dbReference>
<keyword evidence="3" id="KW-0175">Coiled coil</keyword>
<evidence type="ECO:0000259" key="4">
    <source>
        <dbReference type="Pfam" id="PF25954"/>
    </source>
</evidence>
<evidence type="ECO:0000259" key="5">
    <source>
        <dbReference type="Pfam" id="PF25973"/>
    </source>
</evidence>
<dbReference type="Gene3D" id="1.10.287.470">
    <property type="entry name" value="Helix hairpin bin"/>
    <property type="match status" value="1"/>
</dbReference>
<dbReference type="InterPro" id="IPR051909">
    <property type="entry name" value="MFP_Cation_Efflux"/>
</dbReference>
<dbReference type="InterPro" id="IPR006143">
    <property type="entry name" value="RND_pump_MFP"/>
</dbReference>
<dbReference type="PANTHER" id="PTHR30097">
    <property type="entry name" value="CATION EFFLUX SYSTEM PROTEIN CUSB"/>
    <property type="match status" value="1"/>
</dbReference>
<dbReference type="EMBL" id="JAVRAA010000007">
    <property type="protein sequence ID" value="MDT0338127.1"/>
    <property type="molecule type" value="Genomic_DNA"/>
</dbReference>
<evidence type="ECO:0000256" key="2">
    <source>
        <dbReference type="ARBA" id="ARBA00022448"/>
    </source>
</evidence>
<dbReference type="Gene3D" id="2.40.420.20">
    <property type="match status" value="1"/>
</dbReference>
<accession>A0AAE4G981</accession>
<dbReference type="InterPro" id="IPR058647">
    <property type="entry name" value="BSH_CzcB-like"/>
</dbReference>
<evidence type="ECO:0000313" key="7">
    <source>
        <dbReference type="EMBL" id="MDT0338127.1"/>
    </source>
</evidence>
<dbReference type="NCBIfam" id="TIGR01730">
    <property type="entry name" value="RND_mfp"/>
    <property type="match status" value="1"/>
</dbReference>
<dbReference type="GO" id="GO:0016020">
    <property type="term" value="C:membrane"/>
    <property type="evidence" value="ECO:0007669"/>
    <property type="project" value="InterPro"/>
</dbReference>
<dbReference type="InterPro" id="IPR058792">
    <property type="entry name" value="Beta-barrel_RND_2"/>
</dbReference>
<evidence type="ECO:0000259" key="6">
    <source>
        <dbReference type="Pfam" id="PF25975"/>
    </source>
</evidence>
<dbReference type="RefSeq" id="WP_310837781.1">
    <property type="nucleotide sequence ID" value="NZ_JAVLSM010000008.1"/>
</dbReference>
<dbReference type="Pfam" id="PF25973">
    <property type="entry name" value="BSH_CzcB"/>
    <property type="match status" value="1"/>
</dbReference>
<feature type="domain" description="CusB-like beta-barrel" evidence="4">
    <location>
        <begin position="239"/>
        <end position="314"/>
    </location>
</feature>
<keyword evidence="2" id="KW-0813">Transport</keyword>
<evidence type="ECO:0000256" key="1">
    <source>
        <dbReference type="ARBA" id="ARBA00009477"/>
    </source>
</evidence>
<dbReference type="FunFam" id="2.40.30.170:FF:000010">
    <property type="entry name" value="Efflux RND transporter periplasmic adaptor subunit"/>
    <property type="match status" value="1"/>
</dbReference>
<sequence length="382" mass="40062">MKTRISTRSGVLALLGAAALLVVAVRGTLPLMAGELKPNLAASPTLTHEGEAIVVPAGSALRSTLKTATIEARPMAIPFSLPAVVEADPAKLARILPPTTGRIVLLHKRLGDAVKAGEVLFEIDSSDLGQAVSDARKAQAAVQLARRNLERQRSLDQANISARRDLEQAQSDYEQADSEAARAQARVAALGGSASSSGAARLAVRSPVTGHVIELNAAAGSFWNDATASVMTVADLSSVYVTASAQEKDLARLRPGQDADLTLDAYPGQVLPSRVQSVAQVLDPDTRTVKVRMRVANSDERLKPGMFAQATLHEPARPGLLVPMTAVVQSGFANRVFVEVAPWKFAARKVSLGAQIGDAVEVTAGLASGDRVVTRDGVLLND</sequence>
<comment type="similarity">
    <text evidence="1">Belongs to the membrane fusion protein (MFP) (TC 8.A.1) family.</text>
</comment>
<gene>
    <name evidence="7" type="ORF">RJN63_14875</name>
</gene>
<name>A0AAE4G981_9BURK</name>
<feature type="coiled-coil region" evidence="3">
    <location>
        <begin position="135"/>
        <end position="186"/>
    </location>
</feature>
<dbReference type="SUPFAM" id="SSF111369">
    <property type="entry name" value="HlyD-like secretion proteins"/>
    <property type="match status" value="1"/>
</dbReference>
<dbReference type="InterPro" id="IPR058649">
    <property type="entry name" value="CzcB_C"/>
</dbReference>
<feature type="domain" description="CzcB-like C-terminal circularly permuted SH3-like" evidence="6">
    <location>
        <begin position="321"/>
        <end position="376"/>
    </location>
</feature>
<dbReference type="GO" id="GO:0022857">
    <property type="term" value="F:transmembrane transporter activity"/>
    <property type="evidence" value="ECO:0007669"/>
    <property type="project" value="InterPro"/>
</dbReference>
<dbReference type="AlphaFoldDB" id="A0AAE4G981"/>
<proteinExistence type="inferred from homology"/>
<dbReference type="Gene3D" id="2.40.50.100">
    <property type="match status" value="1"/>
</dbReference>
<dbReference type="Pfam" id="PF25975">
    <property type="entry name" value="CzcB_C"/>
    <property type="match status" value="1"/>
</dbReference>
<dbReference type="Gene3D" id="2.40.30.170">
    <property type="match status" value="1"/>
</dbReference>
<protein>
    <submittedName>
        <fullName evidence="7">Efflux RND transporter periplasmic adaptor subunit</fullName>
    </submittedName>
</protein>